<evidence type="ECO:0000313" key="2">
    <source>
        <dbReference type="Proteomes" id="UP001497382"/>
    </source>
</evidence>
<dbReference type="InterPro" id="IPR036397">
    <property type="entry name" value="RNaseH_sf"/>
</dbReference>
<reference evidence="1 2" key="1">
    <citation type="submission" date="2024-04" db="EMBL/GenBank/DDBJ databases">
        <authorList>
            <person name="Rising A."/>
            <person name="Reimegard J."/>
            <person name="Sonavane S."/>
            <person name="Akerstrom W."/>
            <person name="Nylinder S."/>
            <person name="Hedman E."/>
            <person name="Kallberg Y."/>
        </authorList>
    </citation>
    <scope>NUCLEOTIDE SEQUENCE [LARGE SCALE GENOMIC DNA]</scope>
</reference>
<protein>
    <recommendedName>
        <fullName evidence="3">Integrase catalytic domain-containing protein</fullName>
    </recommendedName>
</protein>
<dbReference type="InterPro" id="IPR012337">
    <property type="entry name" value="RNaseH-like_sf"/>
</dbReference>
<gene>
    <name evidence="1" type="ORF">LARSCL_LOCUS17806</name>
</gene>
<keyword evidence="2" id="KW-1185">Reference proteome</keyword>
<dbReference type="EMBL" id="CAXIEN010000311">
    <property type="protein sequence ID" value="CAL1292733.1"/>
    <property type="molecule type" value="Genomic_DNA"/>
</dbReference>
<sequence length="377" mass="44263">MAFLGRSKKVDLQCLAEELGETVTKDMKVVDLKKKILGSTEYEEEFVKELLERIVNEREEEIKRQNELERACPRFSTPYHPDGNGLIERWNQTFKNMLHHTIREEGRSWHRQIPFLLWAYREVPNATTGVPPFLLMYGREPKGPLTILKSAWTGEILLPLNLKGSVENYLKELRGKLEVATRKAKLTSEVQQSKYAEYYNIRKKPREFIPGDQVLVLIPDSTNKLYARWIGPVEVVRRVKPNSYYLRMPEGNLRLLHVNKMREYRARIQTVGVVYDTDEEFGEIYETPKLSIAERNDEALERVNGEYLTEIQQKQLKDLLYRYKTLFSGRIKRAKVGEHVIRCSIDVADYLNFDYVYCVYLAVWNSLSPVVHKEEKL</sequence>
<name>A0AAV2B919_9ARAC</name>
<evidence type="ECO:0008006" key="3">
    <source>
        <dbReference type="Google" id="ProtNLM"/>
    </source>
</evidence>
<proteinExistence type="predicted"/>
<dbReference type="PANTHER" id="PTHR37984:SF5">
    <property type="entry name" value="PROTEIN NYNRIN-LIKE"/>
    <property type="match status" value="1"/>
</dbReference>
<dbReference type="AlphaFoldDB" id="A0AAV2B919"/>
<dbReference type="Proteomes" id="UP001497382">
    <property type="component" value="Unassembled WGS sequence"/>
</dbReference>
<dbReference type="InterPro" id="IPR050951">
    <property type="entry name" value="Retrovirus_Pol_polyprotein"/>
</dbReference>
<organism evidence="1 2">
    <name type="scientific">Larinioides sclopetarius</name>
    <dbReference type="NCBI Taxonomy" id="280406"/>
    <lineage>
        <taxon>Eukaryota</taxon>
        <taxon>Metazoa</taxon>
        <taxon>Ecdysozoa</taxon>
        <taxon>Arthropoda</taxon>
        <taxon>Chelicerata</taxon>
        <taxon>Arachnida</taxon>
        <taxon>Araneae</taxon>
        <taxon>Araneomorphae</taxon>
        <taxon>Entelegynae</taxon>
        <taxon>Araneoidea</taxon>
        <taxon>Araneidae</taxon>
        <taxon>Larinioides</taxon>
    </lineage>
</organism>
<dbReference type="SUPFAM" id="SSF53098">
    <property type="entry name" value="Ribonuclease H-like"/>
    <property type="match status" value="1"/>
</dbReference>
<dbReference type="GO" id="GO:0003676">
    <property type="term" value="F:nucleic acid binding"/>
    <property type="evidence" value="ECO:0007669"/>
    <property type="project" value="InterPro"/>
</dbReference>
<accession>A0AAV2B919</accession>
<comment type="caution">
    <text evidence="1">The sequence shown here is derived from an EMBL/GenBank/DDBJ whole genome shotgun (WGS) entry which is preliminary data.</text>
</comment>
<dbReference type="PANTHER" id="PTHR37984">
    <property type="entry name" value="PROTEIN CBG26694"/>
    <property type="match status" value="1"/>
</dbReference>
<evidence type="ECO:0000313" key="1">
    <source>
        <dbReference type="EMBL" id="CAL1292733.1"/>
    </source>
</evidence>
<dbReference type="Gene3D" id="3.30.420.10">
    <property type="entry name" value="Ribonuclease H-like superfamily/Ribonuclease H"/>
    <property type="match status" value="1"/>
</dbReference>